<dbReference type="InterPro" id="IPR052480">
    <property type="entry name" value="RAPsyn"/>
</dbReference>
<dbReference type="Gene3D" id="1.25.40.10">
    <property type="entry name" value="Tetratricopeptide repeat domain"/>
    <property type="match status" value="1"/>
</dbReference>
<dbReference type="InterPro" id="IPR011990">
    <property type="entry name" value="TPR-like_helical_dom_sf"/>
</dbReference>
<keyword evidence="2" id="KW-1185">Reference proteome</keyword>
<accession>A0ABY7EEU3</accession>
<dbReference type="PANTHER" id="PTHR46574:SF1">
    <property type="entry name" value="43 KDA RECEPTOR-ASSOCIATED PROTEIN OF THE SYNAPSE"/>
    <property type="match status" value="1"/>
</dbReference>
<sequence>MGQRIARRHADRGVPVYNHQDYINVLIEFEDAYKRLSKNEDDFARQSMVSEQLQSRMLQAEATFNMARAYERLGEYRTSISLCNSWFNTGNSSEISPLAGYTHLCLGNNYFGLRDVKNCLKHYDISSHVSRFLFDAVLECRVYMGLGQMLEDNVTSLQNYVRASEISRQFTKDHPCAMYQRRVSLEMAVVCSRLGRLGEALEMCEITLRTKVSSLVVTMSVHNTFIRGLSIWMRLPVLISLFRKSIASSSGQLVPSGSLSLWLHISTASGEQISSSVIPARMLIPGRVIHSTILSRRMFVPGTSGEIIPSVVLSRRKFWPGASGGVIPSRQLSRRIFSVGASGTVIPFDVLLRMFLIRMSHRIRITIYSGYIVSSGLRSFITRPSGVPILFGKLSYRMSNVSVCGELARLFFVPQFLVTAPFGNVVTLH</sequence>
<reference evidence="1" key="1">
    <citation type="submission" date="2022-11" db="EMBL/GenBank/DDBJ databases">
        <title>Centuries of genome instability and evolution in soft-shell clam transmissible cancer (bioRxiv).</title>
        <authorList>
            <person name="Hart S.F.M."/>
            <person name="Yonemitsu M.A."/>
            <person name="Giersch R.M."/>
            <person name="Beal B.F."/>
            <person name="Arriagada G."/>
            <person name="Davis B.W."/>
            <person name="Ostrander E.A."/>
            <person name="Goff S.P."/>
            <person name="Metzger M.J."/>
        </authorList>
    </citation>
    <scope>NUCLEOTIDE SEQUENCE</scope>
    <source>
        <strain evidence="1">MELC-2E11</strain>
        <tissue evidence="1">Siphon/mantle</tissue>
    </source>
</reference>
<evidence type="ECO:0000313" key="2">
    <source>
        <dbReference type="Proteomes" id="UP001164746"/>
    </source>
</evidence>
<evidence type="ECO:0000313" key="1">
    <source>
        <dbReference type="EMBL" id="WAR08542.1"/>
    </source>
</evidence>
<gene>
    <name evidence="1" type="ORF">MAR_018500</name>
</gene>
<proteinExistence type="predicted"/>
<name>A0ABY7EEU3_MYAAR</name>
<dbReference type="Proteomes" id="UP001164746">
    <property type="component" value="Chromosome 6"/>
</dbReference>
<dbReference type="EMBL" id="CP111017">
    <property type="protein sequence ID" value="WAR08542.1"/>
    <property type="molecule type" value="Genomic_DNA"/>
</dbReference>
<protein>
    <submittedName>
        <fullName evidence="1">RAPSN-like protein</fullName>
    </submittedName>
</protein>
<dbReference type="PANTHER" id="PTHR46574">
    <property type="entry name" value="43 KDA RECEPTOR-ASSOCIATED PROTEIN OF THE SYNAPSE"/>
    <property type="match status" value="1"/>
</dbReference>
<organism evidence="1 2">
    <name type="scientific">Mya arenaria</name>
    <name type="common">Soft-shell clam</name>
    <dbReference type="NCBI Taxonomy" id="6604"/>
    <lineage>
        <taxon>Eukaryota</taxon>
        <taxon>Metazoa</taxon>
        <taxon>Spiralia</taxon>
        <taxon>Lophotrochozoa</taxon>
        <taxon>Mollusca</taxon>
        <taxon>Bivalvia</taxon>
        <taxon>Autobranchia</taxon>
        <taxon>Heteroconchia</taxon>
        <taxon>Euheterodonta</taxon>
        <taxon>Imparidentia</taxon>
        <taxon>Neoheterodontei</taxon>
        <taxon>Myida</taxon>
        <taxon>Myoidea</taxon>
        <taxon>Myidae</taxon>
        <taxon>Mya</taxon>
    </lineage>
</organism>
<dbReference type="SUPFAM" id="SSF48452">
    <property type="entry name" value="TPR-like"/>
    <property type="match status" value="1"/>
</dbReference>